<evidence type="ECO:0000313" key="3">
    <source>
        <dbReference type="EMBL" id="MFC7327390.1"/>
    </source>
</evidence>
<dbReference type="SUPFAM" id="SSF49777">
    <property type="entry name" value="PEBP-like"/>
    <property type="match status" value="1"/>
</dbReference>
<dbReference type="RefSeq" id="WP_379869653.1">
    <property type="nucleotide sequence ID" value="NZ_JBHTBH010000002.1"/>
</dbReference>
<dbReference type="GO" id="GO:0004860">
    <property type="term" value="F:protein kinase inhibitor activity"/>
    <property type="evidence" value="ECO:0007669"/>
    <property type="project" value="UniProtKB-KW"/>
</dbReference>
<dbReference type="EMBL" id="JBHTBH010000002">
    <property type="protein sequence ID" value="MFC7327390.1"/>
    <property type="molecule type" value="Genomic_DNA"/>
</dbReference>
<dbReference type="PANTHER" id="PTHR30289:SF1">
    <property type="entry name" value="PEBP (PHOSPHATIDYLETHANOLAMINE-BINDING PROTEIN) FAMILY PROTEIN"/>
    <property type="match status" value="1"/>
</dbReference>
<gene>
    <name evidence="3" type="ORF">ACFQRF_06505</name>
</gene>
<comment type="similarity">
    <text evidence="1">Belongs to the UPF0098 family.</text>
</comment>
<name>A0ABW2KEA5_9ACTN</name>
<comment type="caution">
    <text evidence="3">The sequence shown here is derived from an EMBL/GenBank/DDBJ whole genome shotgun (WGS) entry which is preliminary data.</text>
</comment>
<evidence type="ECO:0000256" key="2">
    <source>
        <dbReference type="SAM" id="MobiDB-lite"/>
    </source>
</evidence>
<dbReference type="InterPro" id="IPR036610">
    <property type="entry name" value="PEBP-like_sf"/>
</dbReference>
<accession>A0ABW2KEA5</accession>
<proteinExistence type="inferred from homology"/>
<dbReference type="InterPro" id="IPR005247">
    <property type="entry name" value="YbhB_YbcL/LppC-like"/>
</dbReference>
<dbReference type="InterPro" id="IPR008914">
    <property type="entry name" value="PEBP"/>
</dbReference>
<dbReference type="Pfam" id="PF01161">
    <property type="entry name" value="PBP"/>
    <property type="match status" value="1"/>
</dbReference>
<evidence type="ECO:0000256" key="1">
    <source>
        <dbReference type="ARBA" id="ARBA00007120"/>
    </source>
</evidence>
<dbReference type="NCBIfam" id="TIGR00481">
    <property type="entry name" value="YbhB/YbcL family Raf kinase inhibitor-like protein"/>
    <property type="match status" value="1"/>
</dbReference>
<feature type="region of interest" description="Disordered" evidence="2">
    <location>
        <begin position="1"/>
        <end position="22"/>
    </location>
</feature>
<keyword evidence="4" id="KW-1185">Reference proteome</keyword>
<dbReference type="CDD" id="cd00865">
    <property type="entry name" value="PEBP_bact_arch"/>
    <property type="match status" value="1"/>
</dbReference>
<sequence>MFPVPRPASPASRHRGGRRTSAATGGVAVLMAVVTGCGVLPTGANAPTSDDITVTSPMIREGETIPERYTCAGAGVSPPLRWSGLPPETESLAVLVDDTEATGGARVYWTVFGLDPENPELPEGSVPQPAHQAQNSAGDADYEPPCPEEGHEDHEYRFTVYALSEDVPLSDGAPLDEALGAIAARTLARGRLIATGG</sequence>
<feature type="region of interest" description="Disordered" evidence="2">
    <location>
        <begin position="116"/>
        <end position="151"/>
    </location>
</feature>
<dbReference type="PANTHER" id="PTHR30289">
    <property type="entry name" value="UNCHARACTERIZED PROTEIN YBCL-RELATED"/>
    <property type="match status" value="1"/>
</dbReference>
<evidence type="ECO:0000313" key="4">
    <source>
        <dbReference type="Proteomes" id="UP001596540"/>
    </source>
</evidence>
<organism evidence="3 4">
    <name type="scientific">Marinactinospora rubrisoli</name>
    <dbReference type="NCBI Taxonomy" id="2715399"/>
    <lineage>
        <taxon>Bacteria</taxon>
        <taxon>Bacillati</taxon>
        <taxon>Actinomycetota</taxon>
        <taxon>Actinomycetes</taxon>
        <taxon>Streptosporangiales</taxon>
        <taxon>Nocardiopsidaceae</taxon>
        <taxon>Marinactinospora</taxon>
    </lineage>
</organism>
<dbReference type="Proteomes" id="UP001596540">
    <property type="component" value="Unassembled WGS sequence"/>
</dbReference>
<protein>
    <submittedName>
        <fullName evidence="3">YbhB/YbcL family Raf kinase inhibitor-like protein</fullName>
    </submittedName>
</protein>
<reference evidence="4" key="1">
    <citation type="journal article" date="2019" name="Int. J. Syst. Evol. Microbiol.">
        <title>The Global Catalogue of Microorganisms (GCM) 10K type strain sequencing project: providing services to taxonomists for standard genome sequencing and annotation.</title>
        <authorList>
            <consortium name="The Broad Institute Genomics Platform"/>
            <consortium name="The Broad Institute Genome Sequencing Center for Infectious Disease"/>
            <person name="Wu L."/>
            <person name="Ma J."/>
        </authorList>
    </citation>
    <scope>NUCLEOTIDE SEQUENCE [LARGE SCALE GENOMIC DNA]</scope>
    <source>
        <strain evidence="4">CGMCC 4.7382</strain>
    </source>
</reference>
<dbReference type="Gene3D" id="3.90.280.10">
    <property type="entry name" value="PEBP-like"/>
    <property type="match status" value="1"/>
</dbReference>
<keyword evidence="3" id="KW-0649">Protein kinase inhibitor</keyword>